<keyword evidence="2" id="KW-0472">Membrane</keyword>
<evidence type="ECO:0000313" key="5">
    <source>
        <dbReference type="Proteomes" id="UP000199607"/>
    </source>
</evidence>
<accession>A0A1I4JMI5</accession>
<keyword evidence="2" id="KW-0812">Transmembrane</keyword>
<dbReference type="RefSeq" id="WP_089872785.1">
    <property type="nucleotide sequence ID" value="NZ_FOTC01000012.1"/>
</dbReference>
<sequence>MSTQSTSATESSAQAATEQPLSRDDVFHLLQNARRRGVVRYLSERDDDAVYEMRDIATQVAAWENNKPIAQLNSDERQRVYISLYQGHLPKLAEKGLIEYNQSRGRVESTPRLEQLEAYVTTDTDEQQADSEPATTEDSTSLKYYSGATAVSVALFVATTLGLAPAVIAGSLATIITGLFGVTTLGVTSRTLR</sequence>
<reference evidence="5" key="1">
    <citation type="submission" date="2016-10" db="EMBL/GenBank/DDBJ databases">
        <authorList>
            <person name="Varghese N."/>
            <person name="Submissions S."/>
        </authorList>
    </citation>
    <scope>NUCLEOTIDE SEQUENCE [LARGE SCALE GENOMIC DNA]</scope>
    <source>
        <strain evidence="5">CGMCC 1.7738</strain>
    </source>
</reference>
<gene>
    <name evidence="4" type="ORF">SAMN04487950_4583</name>
</gene>
<name>A0A1I4JMI5_9EURY</name>
<keyword evidence="5" id="KW-1185">Reference proteome</keyword>
<evidence type="ECO:0000259" key="3">
    <source>
        <dbReference type="Pfam" id="PF24035"/>
    </source>
</evidence>
<dbReference type="EMBL" id="FOTC01000012">
    <property type="protein sequence ID" value="SFL67759.1"/>
    <property type="molecule type" value="Genomic_DNA"/>
</dbReference>
<dbReference type="AlphaFoldDB" id="A0A1I4JMI5"/>
<evidence type="ECO:0000256" key="2">
    <source>
        <dbReference type="SAM" id="Phobius"/>
    </source>
</evidence>
<organism evidence="4 5">
    <name type="scientific">Halogranum rubrum</name>
    <dbReference type="NCBI Taxonomy" id="553466"/>
    <lineage>
        <taxon>Archaea</taxon>
        <taxon>Methanobacteriati</taxon>
        <taxon>Methanobacteriota</taxon>
        <taxon>Stenosarchaea group</taxon>
        <taxon>Halobacteria</taxon>
        <taxon>Halobacteriales</taxon>
        <taxon>Haloferacaceae</taxon>
    </lineage>
</organism>
<feature type="region of interest" description="Disordered" evidence="1">
    <location>
        <begin position="1"/>
        <end position="21"/>
    </location>
</feature>
<protein>
    <recommendedName>
        <fullName evidence="3">DUF7344 domain-containing protein</fullName>
    </recommendedName>
</protein>
<feature type="domain" description="DUF7344" evidence="3">
    <location>
        <begin position="27"/>
        <end position="108"/>
    </location>
</feature>
<feature type="transmembrane region" description="Helical" evidence="2">
    <location>
        <begin position="144"/>
        <end position="161"/>
    </location>
</feature>
<keyword evidence="2" id="KW-1133">Transmembrane helix</keyword>
<dbReference type="Pfam" id="PF24035">
    <property type="entry name" value="DUF7344"/>
    <property type="match status" value="1"/>
</dbReference>
<feature type="transmembrane region" description="Helical" evidence="2">
    <location>
        <begin position="167"/>
        <end position="187"/>
    </location>
</feature>
<dbReference type="InterPro" id="IPR055768">
    <property type="entry name" value="DUF7344"/>
</dbReference>
<dbReference type="Proteomes" id="UP000199607">
    <property type="component" value="Unassembled WGS sequence"/>
</dbReference>
<evidence type="ECO:0000313" key="4">
    <source>
        <dbReference type="EMBL" id="SFL67759.1"/>
    </source>
</evidence>
<evidence type="ECO:0000256" key="1">
    <source>
        <dbReference type="SAM" id="MobiDB-lite"/>
    </source>
</evidence>
<feature type="compositionally biased region" description="Low complexity" evidence="1">
    <location>
        <begin position="1"/>
        <end position="19"/>
    </location>
</feature>
<proteinExistence type="predicted"/>